<evidence type="ECO:0000256" key="1">
    <source>
        <dbReference type="ARBA" id="ARBA00006767"/>
    </source>
</evidence>
<evidence type="ECO:0000256" key="5">
    <source>
        <dbReference type="ARBA" id="ARBA00023274"/>
    </source>
</evidence>
<feature type="domain" description="S1 motif" evidence="8">
    <location>
        <begin position="39"/>
        <end position="105"/>
    </location>
</feature>
<organism evidence="9 10">
    <name type="scientific">Bordetella flabilis</name>
    <dbReference type="NCBI Taxonomy" id="463014"/>
    <lineage>
        <taxon>Bacteria</taxon>
        <taxon>Pseudomonadati</taxon>
        <taxon>Pseudomonadota</taxon>
        <taxon>Betaproteobacteria</taxon>
        <taxon>Burkholderiales</taxon>
        <taxon>Alcaligenaceae</taxon>
        <taxon>Bordetella</taxon>
    </lineage>
</organism>
<dbReference type="RefSeq" id="WP_066655957.1">
    <property type="nucleotide sequence ID" value="NZ_CBCSCL010000014.1"/>
</dbReference>
<dbReference type="NCBIfam" id="NF004952">
    <property type="entry name" value="PRK06299.1-2"/>
    <property type="match status" value="1"/>
</dbReference>
<dbReference type="InterPro" id="IPR000110">
    <property type="entry name" value="Ribosomal_bS1"/>
</dbReference>
<dbReference type="CDD" id="cd05688">
    <property type="entry name" value="S1_RPS1_repeat_ec3"/>
    <property type="match status" value="1"/>
</dbReference>
<dbReference type="KEGG" id="bfz:BAU07_08305"/>
<protein>
    <recommendedName>
        <fullName evidence="6">Small ribosomal subunit protein bS1</fullName>
    </recommendedName>
    <alternativeName>
        <fullName evidence="7">30S ribosomal protein S1</fullName>
    </alternativeName>
</protein>
<dbReference type="CDD" id="cd04465">
    <property type="entry name" value="S1_RPS1_repeat_ec2_hs2"/>
    <property type="match status" value="1"/>
</dbReference>
<dbReference type="CDD" id="cd05687">
    <property type="entry name" value="S1_RPS1_repeat_ec1_hs1"/>
    <property type="match status" value="1"/>
</dbReference>
<dbReference type="GO" id="GO:0006412">
    <property type="term" value="P:translation"/>
    <property type="evidence" value="ECO:0007669"/>
    <property type="project" value="InterPro"/>
</dbReference>
<dbReference type="GO" id="GO:0022627">
    <property type="term" value="C:cytosolic small ribosomal subunit"/>
    <property type="evidence" value="ECO:0007669"/>
    <property type="project" value="TreeGrafter"/>
</dbReference>
<comment type="similarity">
    <text evidence="1">Belongs to the bacterial ribosomal protein bS1 family.</text>
</comment>
<keyword evidence="2" id="KW-0677">Repeat</keyword>
<feature type="domain" description="S1 motif" evidence="8">
    <location>
        <begin position="123"/>
        <end position="189"/>
    </location>
</feature>
<sequence>MDFNSMSSNPSIADSAVMGGESFADLFAQSLKNQDMKSGEVISAEVVRIDHNFVVVNAGLKSEALIPLEEFLNDQGEVEVNPGDFVSVAIDSLENGYGDTILSRDRAKRLSAWLQLEQALDNGELVTGTITGKVKGGLTVMTNGIRAFLPGSLVDLRPVKDTTPYEGKTLEFKVIKLDRKRNNVVLSRRQVLEASMGEERQKLLETLHEGAVVKGVVKNITDYGAFVDLGGIDGLLHITDMAWRRVRHPSEVLQVGQEVEAKVLKFDQEKSRVSLGVKQLGEDPWVGLARRYPQGTRLFGKVTNLTDYGAFVEVEAGIEGLVHVSEMDWTNKNVDPRKVVTLGEEVEVMVLEIDEDRRRISLGMKQCRPNPWEEFAVNFKRGDKVQGAIKSITDFGVFVGLPGGIDGLVHLSDLSWTETGEEAVRNFKKGDEIEAVVLGIDTDKERISLGIKQLEGDPFNNFVATHDKGAVVPGTIKSVEPKGAVVTLSLDVEGYLRASEISSGRVEDATTVLNAGDNIEAMIVNVDRKTRSIQLSIKARDNAETADTIQRMSEASASSGTTNLGALLKAKLDQQRNDG</sequence>
<evidence type="ECO:0000259" key="8">
    <source>
        <dbReference type="PROSITE" id="PS50126"/>
    </source>
</evidence>
<dbReference type="Proteomes" id="UP000091926">
    <property type="component" value="Chromosome"/>
</dbReference>
<dbReference type="CDD" id="cd05691">
    <property type="entry name" value="S1_RPS1_repeat_ec6"/>
    <property type="match status" value="1"/>
</dbReference>
<evidence type="ECO:0000313" key="9">
    <source>
        <dbReference type="EMBL" id="ANN77109.1"/>
    </source>
</evidence>
<dbReference type="Gene3D" id="2.40.50.140">
    <property type="entry name" value="Nucleic acid-binding proteins"/>
    <property type="match status" value="6"/>
</dbReference>
<keyword evidence="3" id="KW-0694">RNA-binding</keyword>
<keyword evidence="10" id="KW-1185">Reference proteome</keyword>
<feature type="domain" description="S1 motif" evidence="8">
    <location>
        <begin position="469"/>
        <end position="538"/>
    </location>
</feature>
<dbReference type="FunFam" id="2.40.50.140:FF:000011">
    <property type="entry name" value="30S ribosomal protein S1"/>
    <property type="match status" value="1"/>
</dbReference>
<evidence type="ECO:0000256" key="7">
    <source>
        <dbReference type="ARBA" id="ARBA00035517"/>
    </source>
</evidence>
<reference evidence="9 10" key="1">
    <citation type="submission" date="2016-06" db="EMBL/GenBank/DDBJ databases">
        <title>Complete genome sequences of Bordetella bronchialis and Bordetella flabilis.</title>
        <authorList>
            <person name="LiPuma J.J."/>
            <person name="Spilker T."/>
        </authorList>
    </citation>
    <scope>NUCLEOTIDE SEQUENCE [LARGE SCALE GENOMIC DNA]</scope>
    <source>
        <strain evidence="9 10">AU10664</strain>
    </source>
</reference>
<dbReference type="InterPro" id="IPR012340">
    <property type="entry name" value="NA-bd_OB-fold"/>
</dbReference>
<dbReference type="PANTHER" id="PTHR10724">
    <property type="entry name" value="30S RIBOSOMAL PROTEIN S1"/>
    <property type="match status" value="1"/>
</dbReference>
<feature type="domain" description="S1 motif" evidence="8">
    <location>
        <begin position="295"/>
        <end position="365"/>
    </location>
</feature>
<dbReference type="PRINTS" id="PR00681">
    <property type="entry name" value="RIBOSOMALS1"/>
</dbReference>
<keyword evidence="4 9" id="KW-0689">Ribosomal protein</keyword>
<dbReference type="FunFam" id="2.40.50.140:FF:000018">
    <property type="entry name" value="30S ribosomal protein S1"/>
    <property type="match status" value="1"/>
</dbReference>
<dbReference type="SMART" id="SM00316">
    <property type="entry name" value="S1"/>
    <property type="match status" value="6"/>
</dbReference>
<dbReference type="CDD" id="cd05689">
    <property type="entry name" value="S1_RPS1_repeat_ec4"/>
    <property type="match status" value="1"/>
</dbReference>
<dbReference type="NCBIfam" id="NF005208">
    <property type="entry name" value="PRK06676.1"/>
    <property type="match status" value="1"/>
</dbReference>
<dbReference type="STRING" id="463014.BAU07_08305"/>
<feature type="domain" description="S1 motif" evidence="8">
    <location>
        <begin position="210"/>
        <end position="278"/>
    </location>
</feature>
<dbReference type="InterPro" id="IPR035104">
    <property type="entry name" value="Ribosomal_protein_S1-like"/>
</dbReference>
<evidence type="ECO:0000256" key="6">
    <source>
        <dbReference type="ARBA" id="ARBA00035293"/>
    </source>
</evidence>
<dbReference type="PROSITE" id="PS50126">
    <property type="entry name" value="S1"/>
    <property type="match status" value="6"/>
</dbReference>
<dbReference type="InterPro" id="IPR050437">
    <property type="entry name" value="Ribos_protein_bS1-like"/>
</dbReference>
<dbReference type="GO" id="GO:0003729">
    <property type="term" value="F:mRNA binding"/>
    <property type="evidence" value="ECO:0007669"/>
    <property type="project" value="TreeGrafter"/>
</dbReference>
<dbReference type="NCBIfam" id="NF004954">
    <property type="entry name" value="PRK06299.1-4"/>
    <property type="match status" value="1"/>
</dbReference>
<accession>A0A193GCV3</accession>
<evidence type="ECO:0000256" key="3">
    <source>
        <dbReference type="ARBA" id="ARBA00022884"/>
    </source>
</evidence>
<feature type="domain" description="S1 motif" evidence="8">
    <location>
        <begin position="382"/>
        <end position="452"/>
    </location>
</feature>
<dbReference type="OrthoDB" id="9804077at2"/>
<dbReference type="GO" id="GO:0003735">
    <property type="term" value="F:structural constituent of ribosome"/>
    <property type="evidence" value="ECO:0007669"/>
    <property type="project" value="InterPro"/>
</dbReference>
<dbReference type="AlphaFoldDB" id="A0A193GCV3"/>
<gene>
    <name evidence="9" type="ORF">BAU07_08305</name>
</gene>
<dbReference type="PANTHER" id="PTHR10724:SF7">
    <property type="entry name" value="SMALL RIBOSOMAL SUBUNIT PROTEIN BS1C"/>
    <property type="match status" value="1"/>
</dbReference>
<evidence type="ECO:0000256" key="4">
    <source>
        <dbReference type="ARBA" id="ARBA00022980"/>
    </source>
</evidence>
<evidence type="ECO:0000313" key="10">
    <source>
        <dbReference type="Proteomes" id="UP000091926"/>
    </source>
</evidence>
<keyword evidence="5" id="KW-0687">Ribonucleoprotein</keyword>
<name>A0A193GCV3_9BORD</name>
<dbReference type="InterPro" id="IPR003029">
    <property type="entry name" value="S1_domain"/>
</dbReference>
<dbReference type="EMBL" id="CP016172">
    <property type="protein sequence ID" value="ANN77109.1"/>
    <property type="molecule type" value="Genomic_DNA"/>
</dbReference>
<dbReference type="FunFam" id="2.40.50.140:FF:000016">
    <property type="entry name" value="30S ribosomal protein S1"/>
    <property type="match status" value="1"/>
</dbReference>
<proteinExistence type="inferred from homology"/>
<evidence type="ECO:0000256" key="2">
    <source>
        <dbReference type="ARBA" id="ARBA00022737"/>
    </source>
</evidence>
<dbReference type="SUPFAM" id="SSF50249">
    <property type="entry name" value="Nucleic acid-binding proteins"/>
    <property type="match status" value="6"/>
</dbReference>
<dbReference type="Pfam" id="PF00575">
    <property type="entry name" value="S1"/>
    <property type="match status" value="6"/>
</dbReference>
<dbReference type="NCBIfam" id="TIGR00717">
    <property type="entry name" value="rpsA"/>
    <property type="match status" value="1"/>
</dbReference>